<dbReference type="OrthoDB" id="1489647at2"/>
<name>A0A4S8S0H7_9FLAO</name>
<evidence type="ECO:0000313" key="1">
    <source>
        <dbReference type="EMBL" id="THV61479.1"/>
    </source>
</evidence>
<dbReference type="AlphaFoldDB" id="A0A4S8S0H7"/>
<sequence length="553" mass="64631">MDQRKMYWAIVKMAILLLVLASCEKEVVQTNDPQPIAKEQPDTLRMIKLGKKLENPYSVKNMRKAWQILEEKSKVSKEGEIETTHWYVKFKPKTEEELSILKADSTLTLYNTPLDFEIDESGDFYHDPEVSIDQPTYQYASVRFGYSLPKDIEYELLEELFIPDEEVDLEGGMKTNFASKQVIYQLVDESLRLTGNLDDEEIENPLASKSRWRPSGTIRVYDHVVNDYVGVSGVKVRARRWFTTYRGFTNRKGKYTCNGRFRRKANYSIKWDRYEFSIRSGTYGQAMLNGPKKRGDWNVNLGRSSSKVVNDRQQYYALIHQGAMDYYYGSRFGLTSPPRNSFFKRQLKIAAQLKNNRSSYVKARRIWFGNDISLMEWGSGSDKVYGTVVHELAHAAHREVDKNAYNTVVWNAWSGPCTSFNGCSNPGPTGKNRRRLLETWASTVEIAFVLYRYRSYFNRPNYNYDSEINLQFQRTLDKPYYTSAGYDMIDNVNQRSIYGSLYPIDRVQGYSIKQLERALVGAKSWNQWRDNIKNRYNNATEKYLDELFNNWKD</sequence>
<protein>
    <submittedName>
        <fullName evidence="1">Uncharacterized protein</fullName>
    </submittedName>
</protein>
<proteinExistence type="predicted"/>
<evidence type="ECO:0000313" key="2">
    <source>
        <dbReference type="Proteomes" id="UP000310406"/>
    </source>
</evidence>
<organism evidence="1 2">
    <name type="scientific">Flagellimonas alvinocaridis</name>
    <dbReference type="NCBI Taxonomy" id="2530200"/>
    <lineage>
        <taxon>Bacteria</taxon>
        <taxon>Pseudomonadati</taxon>
        <taxon>Bacteroidota</taxon>
        <taxon>Flavobacteriia</taxon>
        <taxon>Flavobacteriales</taxon>
        <taxon>Flavobacteriaceae</taxon>
        <taxon>Flagellimonas</taxon>
    </lineage>
</organism>
<dbReference type="PROSITE" id="PS51257">
    <property type="entry name" value="PROKAR_LIPOPROTEIN"/>
    <property type="match status" value="1"/>
</dbReference>
<gene>
    <name evidence="1" type="ORF">EZV76_03890</name>
</gene>
<dbReference type="RefSeq" id="WP_136565257.1">
    <property type="nucleotide sequence ID" value="NZ_SNTZ01000001.1"/>
</dbReference>
<reference evidence="1 2" key="1">
    <citation type="submission" date="2019-03" db="EMBL/GenBank/DDBJ databases">
        <title>Muricauda SCR12 sp.nov, a marine bacterium isolated from Pacific Ocean:the Okinawa trough.</title>
        <authorList>
            <person name="Liu L."/>
        </authorList>
    </citation>
    <scope>NUCLEOTIDE SEQUENCE [LARGE SCALE GENOMIC DNA]</scope>
    <source>
        <strain evidence="1 2">SCR12</strain>
    </source>
</reference>
<comment type="caution">
    <text evidence="1">The sequence shown here is derived from an EMBL/GenBank/DDBJ whole genome shotgun (WGS) entry which is preliminary data.</text>
</comment>
<dbReference type="Proteomes" id="UP000310406">
    <property type="component" value="Unassembled WGS sequence"/>
</dbReference>
<keyword evidence="2" id="KW-1185">Reference proteome</keyword>
<dbReference type="EMBL" id="SNTZ01000001">
    <property type="protein sequence ID" value="THV61479.1"/>
    <property type="molecule type" value="Genomic_DNA"/>
</dbReference>
<accession>A0A4S8S0H7</accession>